<evidence type="ECO:0000313" key="2">
    <source>
        <dbReference type="Proteomes" id="UP000800096"/>
    </source>
</evidence>
<proteinExistence type="predicted"/>
<dbReference type="Proteomes" id="UP000800096">
    <property type="component" value="Unassembled WGS sequence"/>
</dbReference>
<accession>A0A6A5QDU8</accession>
<sequence>MSCRRRTSPSRQVKCHLVQVGLRSHQHYRYSVDVYTAPRQDRRKADGIART</sequence>
<gene>
    <name evidence="1" type="ORF">BDU57DRAFT_521604</name>
</gene>
<evidence type="ECO:0000313" key="1">
    <source>
        <dbReference type="EMBL" id="KAF1912980.1"/>
    </source>
</evidence>
<dbReference type="AlphaFoldDB" id="A0A6A5QDU8"/>
<organism evidence="1 2">
    <name type="scientific">Ampelomyces quisqualis</name>
    <name type="common">Powdery mildew agent</name>
    <dbReference type="NCBI Taxonomy" id="50730"/>
    <lineage>
        <taxon>Eukaryota</taxon>
        <taxon>Fungi</taxon>
        <taxon>Dikarya</taxon>
        <taxon>Ascomycota</taxon>
        <taxon>Pezizomycotina</taxon>
        <taxon>Dothideomycetes</taxon>
        <taxon>Pleosporomycetidae</taxon>
        <taxon>Pleosporales</taxon>
        <taxon>Pleosporineae</taxon>
        <taxon>Phaeosphaeriaceae</taxon>
        <taxon>Ampelomyces</taxon>
    </lineage>
</organism>
<reference evidence="1" key="1">
    <citation type="journal article" date="2020" name="Stud. Mycol.">
        <title>101 Dothideomycetes genomes: a test case for predicting lifestyles and emergence of pathogens.</title>
        <authorList>
            <person name="Haridas S."/>
            <person name="Albert R."/>
            <person name="Binder M."/>
            <person name="Bloem J."/>
            <person name="Labutti K."/>
            <person name="Salamov A."/>
            <person name="Andreopoulos B."/>
            <person name="Baker S."/>
            <person name="Barry K."/>
            <person name="Bills G."/>
            <person name="Bluhm B."/>
            <person name="Cannon C."/>
            <person name="Castanera R."/>
            <person name="Culley D."/>
            <person name="Daum C."/>
            <person name="Ezra D."/>
            <person name="Gonzalez J."/>
            <person name="Henrissat B."/>
            <person name="Kuo A."/>
            <person name="Liang C."/>
            <person name="Lipzen A."/>
            <person name="Lutzoni F."/>
            <person name="Magnuson J."/>
            <person name="Mondo S."/>
            <person name="Nolan M."/>
            <person name="Ohm R."/>
            <person name="Pangilinan J."/>
            <person name="Park H.-J."/>
            <person name="Ramirez L."/>
            <person name="Alfaro M."/>
            <person name="Sun H."/>
            <person name="Tritt A."/>
            <person name="Yoshinaga Y."/>
            <person name="Zwiers L.-H."/>
            <person name="Turgeon B."/>
            <person name="Goodwin S."/>
            <person name="Spatafora J."/>
            <person name="Crous P."/>
            <person name="Grigoriev I."/>
        </authorList>
    </citation>
    <scope>NUCLEOTIDE SEQUENCE</scope>
    <source>
        <strain evidence="1">HMLAC05119</strain>
    </source>
</reference>
<keyword evidence="2" id="KW-1185">Reference proteome</keyword>
<name>A0A6A5QDU8_AMPQU</name>
<protein>
    <submittedName>
        <fullName evidence="1">Uncharacterized protein</fullName>
    </submittedName>
</protein>
<dbReference type="EMBL" id="ML979139">
    <property type="protein sequence ID" value="KAF1912980.1"/>
    <property type="molecule type" value="Genomic_DNA"/>
</dbReference>